<protein>
    <submittedName>
        <fullName evidence="1">Uncharacterized protein</fullName>
    </submittedName>
</protein>
<dbReference type="AlphaFoldDB" id="Q1JN58"/>
<dbReference type="EMBL" id="CP000259">
    <property type="protein sequence ID" value="ABF31541.1"/>
    <property type="molecule type" value="Genomic_DNA"/>
</dbReference>
<dbReference type="HOGENOM" id="CLU_203327_0_0_9"/>
<evidence type="ECO:0000313" key="2">
    <source>
        <dbReference type="Proteomes" id="UP000002433"/>
    </source>
</evidence>
<gene>
    <name evidence="1" type="ordered locus">MGAS9429_Spy0353</name>
</gene>
<organism evidence="1 2">
    <name type="scientific">Streptococcus pyogenes serotype M12 (strain MGAS9429)</name>
    <dbReference type="NCBI Taxonomy" id="370551"/>
    <lineage>
        <taxon>Bacteria</taxon>
        <taxon>Bacillati</taxon>
        <taxon>Bacillota</taxon>
        <taxon>Bacilli</taxon>
        <taxon>Lactobacillales</taxon>
        <taxon>Streptococcaceae</taxon>
        <taxon>Streptococcus</taxon>
    </lineage>
</organism>
<name>Q1JN58_STRPC</name>
<dbReference type="KEGG" id="spk:MGAS9429_Spy0353"/>
<sequence length="59" mass="6654">MSPTTCIGSVRSTFQDKQASALACLFLASKPVSLLLCEAFFEHQNLKKRTWSPFWGDRC</sequence>
<accession>Q1JN58</accession>
<reference evidence="1 2" key="1">
    <citation type="journal article" date="2006" name="Proc. Natl. Acad. Sci. U.S.A.">
        <title>Molecular genetic anatomy of inter- and intraserotype variation in the human bacterial pathogen group A Streptococcus.</title>
        <authorList>
            <person name="Beres S.B."/>
            <person name="Richter E.W."/>
            <person name="Nagiec M.J."/>
            <person name="Sumby P."/>
            <person name="Porcella S.F."/>
            <person name="DeLeo F.R."/>
            <person name="Musser J.M."/>
        </authorList>
    </citation>
    <scope>NUCLEOTIDE SEQUENCE [LARGE SCALE GENOMIC DNA]</scope>
    <source>
        <strain evidence="1 2">MGAS9429</strain>
    </source>
</reference>
<evidence type="ECO:0000313" key="1">
    <source>
        <dbReference type="EMBL" id="ABF31541.1"/>
    </source>
</evidence>
<proteinExistence type="predicted"/>
<dbReference type="Proteomes" id="UP000002433">
    <property type="component" value="Chromosome"/>
</dbReference>